<name>A0A835R3T1_VANPL</name>
<dbReference type="EMBL" id="JADCNM010000005">
    <property type="protein sequence ID" value="KAG0481997.1"/>
    <property type="molecule type" value="Genomic_DNA"/>
</dbReference>
<evidence type="ECO:0000313" key="3">
    <source>
        <dbReference type="Proteomes" id="UP000636800"/>
    </source>
</evidence>
<keyword evidence="3" id="KW-1185">Reference proteome</keyword>
<dbReference type="InterPro" id="IPR044807">
    <property type="entry name" value="DRIP1-like"/>
</dbReference>
<dbReference type="Proteomes" id="UP000636800">
    <property type="component" value="Chromosome 5"/>
</dbReference>
<evidence type="ECO:0000313" key="2">
    <source>
        <dbReference type="EMBL" id="KAG0481997.1"/>
    </source>
</evidence>
<dbReference type="GO" id="GO:0004842">
    <property type="term" value="F:ubiquitin-protein transferase activity"/>
    <property type="evidence" value="ECO:0007669"/>
    <property type="project" value="InterPro"/>
</dbReference>
<dbReference type="Proteomes" id="UP000639772">
    <property type="component" value="Unassembled WGS sequence"/>
</dbReference>
<sequence>MEENVEEPAWFSTRTIYKEEQAMACHLLTGISNSAAKLLPSPMRQSRQGKGEVEISCRGQPINPTLSVHDLTEQWLQRGSSERVQALVGTPAKEFCNGSDI</sequence>
<evidence type="ECO:0000313" key="1">
    <source>
        <dbReference type="EMBL" id="KAG0479418.1"/>
    </source>
</evidence>
<dbReference type="AlphaFoldDB" id="A0A835R3T1"/>
<accession>A0A835R3T1</accession>
<organism evidence="1 3">
    <name type="scientific">Vanilla planifolia</name>
    <name type="common">Vanilla</name>
    <dbReference type="NCBI Taxonomy" id="51239"/>
    <lineage>
        <taxon>Eukaryota</taxon>
        <taxon>Viridiplantae</taxon>
        <taxon>Streptophyta</taxon>
        <taxon>Embryophyta</taxon>
        <taxon>Tracheophyta</taxon>
        <taxon>Spermatophyta</taxon>
        <taxon>Magnoliopsida</taxon>
        <taxon>Liliopsida</taxon>
        <taxon>Asparagales</taxon>
        <taxon>Orchidaceae</taxon>
        <taxon>Vanilloideae</taxon>
        <taxon>Vanilleae</taxon>
        <taxon>Vanilla</taxon>
    </lineage>
</organism>
<proteinExistence type="predicted"/>
<protein>
    <submittedName>
        <fullName evidence="1">Uncharacterized protein</fullName>
    </submittedName>
</protein>
<dbReference type="OrthoDB" id="1305878at2759"/>
<dbReference type="PANTHER" id="PTHR46293:SF1">
    <property type="entry name" value="OS03G0632800 PROTEIN"/>
    <property type="match status" value="1"/>
</dbReference>
<evidence type="ECO:0000313" key="4">
    <source>
        <dbReference type="Proteomes" id="UP000639772"/>
    </source>
</evidence>
<dbReference type="PANTHER" id="PTHR46293">
    <property type="entry name" value="E3 UBIQUITIN PROTEIN LIGASE DRIP1"/>
    <property type="match status" value="1"/>
</dbReference>
<comment type="caution">
    <text evidence="1">The sequence shown here is derived from an EMBL/GenBank/DDBJ whole genome shotgun (WGS) entry which is preliminary data.</text>
</comment>
<reference evidence="3 4" key="1">
    <citation type="journal article" date="2020" name="Nat. Food">
        <title>A phased Vanilla planifolia genome enables genetic improvement of flavour and production.</title>
        <authorList>
            <person name="Hasing T."/>
            <person name="Tang H."/>
            <person name="Brym M."/>
            <person name="Khazi F."/>
            <person name="Huang T."/>
            <person name="Chambers A.H."/>
        </authorList>
    </citation>
    <scope>NUCLEOTIDE SEQUENCE [LARGE SCALE GENOMIC DNA]</scope>
    <source>
        <tissue evidence="1">Leaf</tissue>
    </source>
</reference>
<dbReference type="EMBL" id="JADCNL010000005">
    <property type="protein sequence ID" value="KAG0479418.1"/>
    <property type="molecule type" value="Genomic_DNA"/>
</dbReference>
<gene>
    <name evidence="2" type="ORF">HPP92_010081</name>
    <name evidence="1" type="ORF">HPP92_010276</name>
</gene>